<dbReference type="Proteomes" id="UP001470230">
    <property type="component" value="Unassembled WGS sequence"/>
</dbReference>
<evidence type="ECO:0000313" key="2">
    <source>
        <dbReference type="Proteomes" id="UP001470230"/>
    </source>
</evidence>
<protein>
    <submittedName>
        <fullName evidence="1">Uncharacterized protein</fullName>
    </submittedName>
</protein>
<comment type="caution">
    <text evidence="1">The sequence shown here is derived from an EMBL/GenBank/DDBJ whole genome shotgun (WGS) entry which is preliminary data.</text>
</comment>
<sequence>MSNPDQIVKEIENYLKNDQQKLNTFNKLISSINENMANPDQIYHQIIELIQENEQLVNVFKQGLENFDTGVDAFSELLRFVQTVELNTNSKSNSQLVADFSHVISLFTNELVTVLFFNDRINKLANTLPSQARRAIKDDLDRLINKIRNSQEKVFFKTIRESFSREFDDDFIIKPEYTPSILVQILVMTGCVCDPDQINLILHALTLYSSYTIPIDAVFHRLESINNRIAQAFDIAASTENIENFYPPAIFETMKEELTLDQLKWVLGENLYDALCKMGNSNEKPPSFLDLALKFKKESIKQKDRNEPATIPYIAELQCIKMFSIIKNMADFYSSSDLNQQPKIPQYLIDLLFGPEKFEQDSSFYELLIEKCISLGTEANIVETHFLEHRLGIYIPSSNDWRATLHEKFQKRYLVHTLFFTGRSFEIRNEEEEESSQDFDVLKETSDLVRKFSKKFSRLNPKAIDAFLKMFDGGDFDLIEEAAIAVACFMEILEMVDELHFSPKESLPVSESLSKIPQIIWEETSPLLLFDNLSIANIDIPLKYFIRNLHKAYEKYPKQFQLNSYSFPPTGIAYHLSANVNNYTIKGYINPTFD</sequence>
<dbReference type="EMBL" id="JAPFFF010000007">
    <property type="protein sequence ID" value="KAK8885322.1"/>
    <property type="molecule type" value="Genomic_DNA"/>
</dbReference>
<reference evidence="1 2" key="1">
    <citation type="submission" date="2024-04" db="EMBL/GenBank/DDBJ databases">
        <title>Tritrichomonas musculus Genome.</title>
        <authorList>
            <person name="Alves-Ferreira E."/>
            <person name="Grigg M."/>
            <person name="Lorenzi H."/>
            <person name="Galac M."/>
        </authorList>
    </citation>
    <scope>NUCLEOTIDE SEQUENCE [LARGE SCALE GENOMIC DNA]</scope>
    <source>
        <strain evidence="1 2">EAF2021</strain>
    </source>
</reference>
<gene>
    <name evidence="1" type="ORF">M9Y10_040768</name>
</gene>
<accession>A0ABR2K2I8</accession>
<name>A0ABR2K2I8_9EUKA</name>
<evidence type="ECO:0000313" key="1">
    <source>
        <dbReference type="EMBL" id="KAK8885322.1"/>
    </source>
</evidence>
<proteinExistence type="predicted"/>
<organism evidence="1 2">
    <name type="scientific">Tritrichomonas musculus</name>
    <dbReference type="NCBI Taxonomy" id="1915356"/>
    <lineage>
        <taxon>Eukaryota</taxon>
        <taxon>Metamonada</taxon>
        <taxon>Parabasalia</taxon>
        <taxon>Tritrichomonadida</taxon>
        <taxon>Tritrichomonadidae</taxon>
        <taxon>Tritrichomonas</taxon>
    </lineage>
</organism>
<keyword evidence="2" id="KW-1185">Reference proteome</keyword>